<evidence type="ECO:0000256" key="10">
    <source>
        <dbReference type="ARBA" id="ARBA00023242"/>
    </source>
</evidence>
<dbReference type="AlphaFoldDB" id="A0A2T9YQS4"/>
<name>A0A2T9YQS4_9FUNG</name>
<dbReference type="InterPro" id="IPR051547">
    <property type="entry name" value="TDP2-like"/>
</dbReference>
<evidence type="ECO:0000256" key="3">
    <source>
        <dbReference type="ARBA" id="ARBA00004322"/>
    </source>
</evidence>
<keyword evidence="9" id="KW-0234">DNA repair</keyword>
<gene>
    <name evidence="13" type="ORF">BB561_002341</name>
</gene>
<dbReference type="OrthoDB" id="5534248at2759"/>
<keyword evidence="5" id="KW-0479">Metal-binding</keyword>
<evidence type="ECO:0000256" key="11">
    <source>
        <dbReference type="SAM" id="MobiDB-lite"/>
    </source>
</evidence>
<accession>A0A2T9YQS4</accession>
<evidence type="ECO:0000256" key="1">
    <source>
        <dbReference type="ARBA" id="ARBA00001936"/>
    </source>
</evidence>
<dbReference type="GO" id="GO:0016787">
    <property type="term" value="F:hydrolase activity"/>
    <property type="evidence" value="ECO:0007669"/>
    <property type="project" value="UniProtKB-KW"/>
</dbReference>
<evidence type="ECO:0000256" key="2">
    <source>
        <dbReference type="ARBA" id="ARBA00001946"/>
    </source>
</evidence>
<comment type="cofactor">
    <cofactor evidence="2">
        <name>Mg(2+)</name>
        <dbReference type="ChEBI" id="CHEBI:18420"/>
    </cofactor>
</comment>
<evidence type="ECO:0000256" key="8">
    <source>
        <dbReference type="ARBA" id="ARBA00022842"/>
    </source>
</evidence>
<dbReference type="GO" id="GO:0006281">
    <property type="term" value="P:DNA repair"/>
    <property type="evidence" value="ECO:0007669"/>
    <property type="project" value="UniProtKB-KW"/>
</dbReference>
<evidence type="ECO:0000256" key="4">
    <source>
        <dbReference type="ARBA" id="ARBA00022722"/>
    </source>
</evidence>
<proteinExistence type="predicted"/>
<evidence type="ECO:0000259" key="12">
    <source>
        <dbReference type="Pfam" id="PF03372"/>
    </source>
</evidence>
<comment type="cofactor">
    <cofactor evidence="1">
        <name>Mn(2+)</name>
        <dbReference type="ChEBI" id="CHEBI:29035"/>
    </cofactor>
</comment>
<dbReference type="GO" id="GO:0004518">
    <property type="term" value="F:nuclease activity"/>
    <property type="evidence" value="ECO:0007669"/>
    <property type="project" value="UniProtKB-KW"/>
</dbReference>
<dbReference type="InterPro" id="IPR036691">
    <property type="entry name" value="Endo/exonu/phosph_ase_sf"/>
</dbReference>
<keyword evidence="6" id="KW-0227">DNA damage</keyword>
<protein>
    <recommendedName>
        <fullName evidence="12">Endonuclease/exonuclease/phosphatase domain-containing protein</fullName>
    </recommendedName>
</protein>
<feature type="compositionally biased region" description="Polar residues" evidence="11">
    <location>
        <begin position="1"/>
        <end position="21"/>
    </location>
</feature>
<evidence type="ECO:0000256" key="6">
    <source>
        <dbReference type="ARBA" id="ARBA00022763"/>
    </source>
</evidence>
<dbReference type="PANTHER" id="PTHR15822">
    <property type="entry name" value="TRAF AND TNF RECEPTOR-ASSOCIATED PROTEIN"/>
    <property type="match status" value="1"/>
</dbReference>
<dbReference type="Proteomes" id="UP000245383">
    <property type="component" value="Unassembled WGS sequence"/>
</dbReference>
<dbReference type="SUPFAM" id="SSF56219">
    <property type="entry name" value="DNase I-like"/>
    <property type="match status" value="1"/>
</dbReference>
<evidence type="ECO:0000256" key="9">
    <source>
        <dbReference type="ARBA" id="ARBA00023204"/>
    </source>
</evidence>
<evidence type="ECO:0000313" key="14">
    <source>
        <dbReference type="Proteomes" id="UP000245383"/>
    </source>
</evidence>
<dbReference type="GO" id="GO:0046872">
    <property type="term" value="F:metal ion binding"/>
    <property type="evidence" value="ECO:0007669"/>
    <property type="project" value="UniProtKB-KW"/>
</dbReference>
<reference evidence="13 14" key="1">
    <citation type="journal article" date="2018" name="MBio">
        <title>Comparative Genomics Reveals the Core Gene Toolbox for the Fungus-Insect Symbiosis.</title>
        <authorList>
            <person name="Wang Y."/>
            <person name="Stata M."/>
            <person name="Wang W."/>
            <person name="Stajich J.E."/>
            <person name="White M.M."/>
            <person name="Moncalvo J.M."/>
        </authorList>
    </citation>
    <scope>NUCLEOTIDE SEQUENCE [LARGE SCALE GENOMIC DNA]</scope>
    <source>
        <strain evidence="13 14">SWE-8-4</strain>
    </source>
</reference>
<keyword evidence="7" id="KW-0378">Hydrolase</keyword>
<dbReference type="Gene3D" id="3.60.10.10">
    <property type="entry name" value="Endonuclease/exonuclease/phosphatase"/>
    <property type="match status" value="1"/>
</dbReference>
<feature type="non-terminal residue" evidence="13">
    <location>
        <position position="325"/>
    </location>
</feature>
<evidence type="ECO:0000256" key="7">
    <source>
        <dbReference type="ARBA" id="ARBA00022801"/>
    </source>
</evidence>
<evidence type="ECO:0000313" key="13">
    <source>
        <dbReference type="EMBL" id="PVU94708.1"/>
    </source>
</evidence>
<keyword evidence="14" id="KW-1185">Reference proteome</keyword>
<dbReference type="Pfam" id="PF03372">
    <property type="entry name" value="Exo_endo_phos"/>
    <property type="match status" value="1"/>
</dbReference>
<keyword evidence="10" id="KW-0539">Nucleus</keyword>
<dbReference type="PANTHER" id="PTHR15822:SF4">
    <property type="entry name" value="TYROSYL-DNA PHOSPHODIESTERASE 2"/>
    <property type="match status" value="1"/>
</dbReference>
<feature type="region of interest" description="Disordered" evidence="11">
    <location>
        <begin position="1"/>
        <end position="34"/>
    </location>
</feature>
<keyword evidence="4" id="KW-0540">Nuclease</keyword>
<keyword evidence="8" id="KW-0460">Magnesium</keyword>
<comment type="caution">
    <text evidence="13">The sequence shown here is derived from an EMBL/GenBank/DDBJ whole genome shotgun (WGS) entry which is preliminary data.</text>
</comment>
<sequence length="325" mass="37218">MNQLSFKQTEAQQPSQRSLTSRMGPGSSPHPATPAFHFCAESPNDHDRRTEMLDRKYGSYSRTDKNKKIRKKIKIFTSHNKKTKKNNNKFKLMTYNIQSVYNKVEEVELILQKASPTVLCLQETHLSQKTSLLRLSGYTCVESKKKFNKSRSAWDISELRSEYSWMTVKITSKLASGAKEKIIVVNIHTPHLSSHKNRMKKEIQEYLQNLIKKKSDKKIILAGDFNMDPKKTINWINKMGIGLTRTSVNNALGSRMKGTAIGRMIDHICSVNLHFQFIGASVIKNVDISDHFPVNSVWINSEITSYAEKTKKIDRKLITVEADKI</sequence>
<feature type="domain" description="Endonuclease/exonuclease/phosphatase" evidence="12">
    <location>
        <begin position="93"/>
        <end position="291"/>
    </location>
</feature>
<dbReference type="InterPro" id="IPR005135">
    <property type="entry name" value="Endo/exonuclease/phosphatase"/>
</dbReference>
<comment type="subcellular location">
    <subcellularLocation>
        <location evidence="3">Nucleus</location>
        <location evidence="3">PML body</location>
    </subcellularLocation>
</comment>
<dbReference type="STRING" id="133385.A0A2T9YQS4"/>
<evidence type="ECO:0000256" key="5">
    <source>
        <dbReference type="ARBA" id="ARBA00022723"/>
    </source>
</evidence>
<dbReference type="EMBL" id="MBFR01000078">
    <property type="protein sequence ID" value="PVU94708.1"/>
    <property type="molecule type" value="Genomic_DNA"/>
</dbReference>
<organism evidence="13 14">
    <name type="scientific">Smittium simulii</name>
    <dbReference type="NCBI Taxonomy" id="133385"/>
    <lineage>
        <taxon>Eukaryota</taxon>
        <taxon>Fungi</taxon>
        <taxon>Fungi incertae sedis</taxon>
        <taxon>Zoopagomycota</taxon>
        <taxon>Kickxellomycotina</taxon>
        <taxon>Harpellomycetes</taxon>
        <taxon>Harpellales</taxon>
        <taxon>Legeriomycetaceae</taxon>
        <taxon>Smittium</taxon>
    </lineage>
</organism>